<organism evidence="1 2">
    <name type="scientific">Clostridium scindens (strain JCM 10418 / VPI 12708)</name>
    <dbReference type="NCBI Taxonomy" id="29347"/>
    <lineage>
        <taxon>Bacteria</taxon>
        <taxon>Bacillati</taxon>
        <taxon>Bacillota</taxon>
        <taxon>Clostridia</taxon>
        <taxon>Lachnospirales</taxon>
        <taxon>Lachnospiraceae</taxon>
    </lineage>
</organism>
<dbReference type="AlphaFoldDB" id="A0A844FCW4"/>
<proteinExistence type="predicted"/>
<dbReference type="EMBL" id="VUMB01000041">
    <property type="protein sequence ID" value="MSS41575.1"/>
    <property type="molecule type" value="Genomic_DNA"/>
</dbReference>
<gene>
    <name evidence="1" type="ORF">FYJ37_14865</name>
</gene>
<name>A0A844FCW4_CLOSV</name>
<evidence type="ECO:0000313" key="2">
    <source>
        <dbReference type="Proteomes" id="UP000462363"/>
    </source>
</evidence>
<evidence type="ECO:0008006" key="3">
    <source>
        <dbReference type="Google" id="ProtNLM"/>
    </source>
</evidence>
<dbReference type="InterPro" id="IPR016181">
    <property type="entry name" value="Acyl_CoA_acyltransferase"/>
</dbReference>
<reference evidence="1 2" key="1">
    <citation type="submission" date="2019-08" db="EMBL/GenBank/DDBJ databases">
        <title>In-depth cultivation of the pig gut microbiome towards novel bacterial diversity and tailored functional studies.</title>
        <authorList>
            <person name="Wylensek D."/>
            <person name="Hitch T.C.A."/>
            <person name="Clavel T."/>
        </authorList>
    </citation>
    <scope>NUCLEOTIDE SEQUENCE [LARGE SCALE GENOMIC DNA]</scope>
    <source>
        <strain evidence="1 2">BL-389-WT-3D</strain>
    </source>
</reference>
<dbReference type="Proteomes" id="UP000462363">
    <property type="component" value="Unassembled WGS sequence"/>
</dbReference>
<evidence type="ECO:0000313" key="1">
    <source>
        <dbReference type="EMBL" id="MSS41575.1"/>
    </source>
</evidence>
<dbReference type="SUPFAM" id="SSF55729">
    <property type="entry name" value="Acyl-CoA N-acyltransferases (Nat)"/>
    <property type="match status" value="1"/>
</dbReference>
<comment type="caution">
    <text evidence="1">The sequence shown here is derived from an EMBL/GenBank/DDBJ whole genome shotgun (WGS) entry which is preliminary data.</text>
</comment>
<accession>A0A844FCW4</accession>
<protein>
    <recommendedName>
        <fullName evidence="3">N-acetyltransferase domain-containing protein</fullName>
    </recommendedName>
</protein>
<sequence>MEEKMIETMDYGSLVDLFVKSGLEIHPDDPAPDGMVTCFRLEDEITGELYGAAGLCFDAKEYILRCVAVEEAQRGKGSEGMVYDYVKR</sequence>